<dbReference type="Gene3D" id="3.40.50.300">
    <property type="entry name" value="P-loop containing nucleotide triphosphate hydrolases"/>
    <property type="match status" value="1"/>
</dbReference>
<dbReference type="InterPro" id="IPR051261">
    <property type="entry name" value="NLR"/>
</dbReference>
<dbReference type="Proteomes" id="UP001148018">
    <property type="component" value="Unassembled WGS sequence"/>
</dbReference>
<dbReference type="InterPro" id="IPR027417">
    <property type="entry name" value="P-loop_NTPase"/>
</dbReference>
<keyword evidence="2" id="KW-0677">Repeat</keyword>
<evidence type="ECO:0000256" key="2">
    <source>
        <dbReference type="ARBA" id="ARBA00022737"/>
    </source>
</evidence>
<dbReference type="AlphaFoldDB" id="A0A9Q0DA96"/>
<protein>
    <recommendedName>
        <fullName evidence="4">NACHT domain-containing protein</fullName>
    </recommendedName>
</protein>
<keyword evidence="6" id="KW-1185">Reference proteome</keyword>
<dbReference type="PANTHER" id="PTHR24106">
    <property type="entry name" value="NACHT, LRR AND CARD DOMAINS-CONTAINING"/>
    <property type="match status" value="1"/>
</dbReference>
<organism evidence="5 6">
    <name type="scientific">Muraenolepis orangiensis</name>
    <name type="common">Patagonian moray cod</name>
    <dbReference type="NCBI Taxonomy" id="630683"/>
    <lineage>
        <taxon>Eukaryota</taxon>
        <taxon>Metazoa</taxon>
        <taxon>Chordata</taxon>
        <taxon>Craniata</taxon>
        <taxon>Vertebrata</taxon>
        <taxon>Euteleostomi</taxon>
        <taxon>Actinopterygii</taxon>
        <taxon>Neopterygii</taxon>
        <taxon>Teleostei</taxon>
        <taxon>Neoteleostei</taxon>
        <taxon>Acanthomorphata</taxon>
        <taxon>Zeiogadaria</taxon>
        <taxon>Gadariae</taxon>
        <taxon>Gadiformes</taxon>
        <taxon>Muraenolepidoidei</taxon>
        <taxon>Muraenolepididae</taxon>
        <taxon>Muraenolepis</taxon>
    </lineage>
</organism>
<gene>
    <name evidence="5" type="ORF">NHX12_015269</name>
</gene>
<dbReference type="EMBL" id="JANIIK010000119">
    <property type="protein sequence ID" value="KAJ3584774.1"/>
    <property type="molecule type" value="Genomic_DNA"/>
</dbReference>
<evidence type="ECO:0000259" key="4">
    <source>
        <dbReference type="Pfam" id="PF05729"/>
    </source>
</evidence>
<feature type="domain" description="NACHT" evidence="4">
    <location>
        <begin position="132"/>
        <end position="222"/>
    </location>
</feature>
<evidence type="ECO:0000256" key="1">
    <source>
        <dbReference type="ARBA" id="ARBA00022614"/>
    </source>
</evidence>
<evidence type="ECO:0000313" key="6">
    <source>
        <dbReference type="Proteomes" id="UP001148018"/>
    </source>
</evidence>
<name>A0A9Q0DA96_9TELE</name>
<evidence type="ECO:0000313" key="5">
    <source>
        <dbReference type="EMBL" id="KAJ3584774.1"/>
    </source>
</evidence>
<proteinExistence type="predicted"/>
<dbReference type="Pfam" id="PF05729">
    <property type="entry name" value="NACHT"/>
    <property type="match status" value="1"/>
</dbReference>
<reference evidence="5" key="1">
    <citation type="submission" date="2022-07" db="EMBL/GenBank/DDBJ databases">
        <title>Chromosome-level genome of Muraenolepis orangiensis.</title>
        <authorList>
            <person name="Kim J."/>
        </authorList>
    </citation>
    <scope>NUCLEOTIDE SEQUENCE</scope>
    <source>
        <strain evidence="5">KU_S4_2022</strain>
        <tissue evidence="5">Muscle</tissue>
    </source>
</reference>
<accession>A0A9Q0DA96</accession>
<dbReference type="OrthoDB" id="120976at2759"/>
<evidence type="ECO:0000256" key="3">
    <source>
        <dbReference type="SAM" id="MobiDB-lite"/>
    </source>
</evidence>
<comment type="caution">
    <text evidence="5">The sequence shown here is derived from an EMBL/GenBank/DDBJ whole genome shotgun (WGS) entry which is preliminary data.</text>
</comment>
<keyword evidence="1" id="KW-0433">Leucine-rich repeat</keyword>
<dbReference type="InterPro" id="IPR007111">
    <property type="entry name" value="NACHT_NTPase"/>
</dbReference>
<sequence>MGHVPDRNPRLALGPTQGQGETAGPGLYSCPALAFHPHPADACRSPHNFGVDPNGAHDYPVAQPFTNPPSFTRVPQDLAPKVSMVVDRAGVLVLQWGQTLGGLVFCHGSGAGGPGPHCASLLPRMGGFDQFQVVFILDGLDECRLPLDFQNNQIWTDVTESTSVDVLLTNLIRGDLLPSARIWITTRPAAANQIPAECVGMVTEVRGFTDRQKEEYFRKRSKEEKLACKIISHSV</sequence>
<feature type="region of interest" description="Disordered" evidence="3">
    <location>
        <begin position="1"/>
        <end position="23"/>
    </location>
</feature>